<dbReference type="EMBL" id="JASPKY010000502">
    <property type="protein sequence ID" value="KAK9694772.1"/>
    <property type="molecule type" value="Genomic_DNA"/>
</dbReference>
<evidence type="ECO:0000313" key="1">
    <source>
        <dbReference type="EMBL" id="KAK9694772.1"/>
    </source>
</evidence>
<sequence>MIWPQKQDDRILIARTDTTPQTCTNIICIELDDSKLHCAHSDMETEVLKDLYAVYREMGESYDLKGLHSLAQRSNVTNEEEIYFLVKCLDLIEEIEDGIELQQEIEDGIELQRFVDIISNILRIKTIKREDLRRVYKNFLRILSSIGNDLSAVTGGVVISVLSSESLQEFSADLKLDWKRSYAVTGGVVISVLHPFKPDRFSGIILWRNLTNNRLEIEFIRTNQSDKLAGNNAVIAGYVPLEFLDDLIGIQEYRTRQLQIQIVVVLDDAFKDFFGINSAGNLIGVRIPQFCKKNKLIMFKARFPNQDTWLGFGQSYYDSINIERPRCILEEFSFFGVDYYESVPEKFCIFSEAPVVNSKKIEFDAVELGRKSYPRSFCLDKNLDIPSLNCTDPQFNELQFKGVECWEHPQSPNTAKLYRAAIDCLAESMCHPDLDIDRSQMTYVDYRLELLATNPTEGMHPDDFSEILEKSFESIVEDKGLVTNLLSLLDLLWRIKDWLPTY</sequence>
<comment type="caution">
    <text evidence="1">The sequence shown here is derived from an EMBL/GenBank/DDBJ whole genome shotgun (WGS) entry which is preliminary data.</text>
</comment>
<gene>
    <name evidence="1" type="ORF">QE152_g33287</name>
</gene>
<proteinExistence type="predicted"/>
<reference evidence="1 2" key="1">
    <citation type="journal article" date="2024" name="BMC Genomics">
        <title>De novo assembly and annotation of Popillia japonica's genome with initial clues to its potential as an invasive pest.</title>
        <authorList>
            <person name="Cucini C."/>
            <person name="Boschi S."/>
            <person name="Funari R."/>
            <person name="Cardaioli E."/>
            <person name="Iannotti N."/>
            <person name="Marturano G."/>
            <person name="Paoli F."/>
            <person name="Bruttini M."/>
            <person name="Carapelli A."/>
            <person name="Frati F."/>
            <person name="Nardi F."/>
        </authorList>
    </citation>
    <scope>NUCLEOTIDE SEQUENCE [LARGE SCALE GENOMIC DNA]</scope>
    <source>
        <strain evidence="1">DMR45628</strain>
    </source>
</reference>
<dbReference type="AlphaFoldDB" id="A0AAW1IXJ3"/>
<keyword evidence="2" id="KW-1185">Reference proteome</keyword>
<protein>
    <submittedName>
        <fullName evidence="1">Uncharacterized protein</fullName>
    </submittedName>
</protein>
<organism evidence="1 2">
    <name type="scientific">Popillia japonica</name>
    <name type="common">Japanese beetle</name>
    <dbReference type="NCBI Taxonomy" id="7064"/>
    <lineage>
        <taxon>Eukaryota</taxon>
        <taxon>Metazoa</taxon>
        <taxon>Ecdysozoa</taxon>
        <taxon>Arthropoda</taxon>
        <taxon>Hexapoda</taxon>
        <taxon>Insecta</taxon>
        <taxon>Pterygota</taxon>
        <taxon>Neoptera</taxon>
        <taxon>Endopterygota</taxon>
        <taxon>Coleoptera</taxon>
        <taxon>Polyphaga</taxon>
        <taxon>Scarabaeiformia</taxon>
        <taxon>Scarabaeidae</taxon>
        <taxon>Rutelinae</taxon>
        <taxon>Popillia</taxon>
    </lineage>
</organism>
<accession>A0AAW1IXJ3</accession>
<dbReference type="Proteomes" id="UP001458880">
    <property type="component" value="Unassembled WGS sequence"/>
</dbReference>
<name>A0AAW1IXJ3_POPJA</name>
<evidence type="ECO:0000313" key="2">
    <source>
        <dbReference type="Proteomes" id="UP001458880"/>
    </source>
</evidence>